<evidence type="ECO:0000313" key="1">
    <source>
        <dbReference type="EMBL" id="PKQ44268.1"/>
    </source>
</evidence>
<gene>
    <name evidence="1" type="ORF">CSW08_14300</name>
</gene>
<accession>A0A2N3HHH3</accession>
<dbReference type="RefSeq" id="WP_106660552.1">
    <property type="nucleotide sequence ID" value="NZ_PJEO01000051.1"/>
</dbReference>
<evidence type="ECO:0000313" key="2">
    <source>
        <dbReference type="Proteomes" id="UP000233435"/>
    </source>
</evidence>
<dbReference type="Proteomes" id="UP000233435">
    <property type="component" value="Unassembled WGS sequence"/>
</dbReference>
<proteinExistence type="predicted"/>
<dbReference type="EMBL" id="PJEO01000051">
    <property type="protein sequence ID" value="PKQ44268.1"/>
    <property type="molecule type" value="Genomic_DNA"/>
</dbReference>
<dbReference type="AlphaFoldDB" id="A0A2N3HHH3"/>
<name>A0A2N3HHH3_9FLAO</name>
<comment type="caution">
    <text evidence="1">The sequence shown here is derived from an EMBL/GenBank/DDBJ whole genome shotgun (WGS) entry which is preliminary data.</text>
</comment>
<dbReference type="OrthoDB" id="581689at2"/>
<keyword evidence="2" id="KW-1185">Reference proteome</keyword>
<organism evidence="1 2">
    <name type="scientific">Confluentibacter flavum</name>
    <dbReference type="NCBI Taxonomy" id="1909700"/>
    <lineage>
        <taxon>Bacteria</taxon>
        <taxon>Pseudomonadati</taxon>
        <taxon>Bacteroidota</taxon>
        <taxon>Flavobacteriia</taxon>
        <taxon>Flavobacteriales</taxon>
        <taxon>Flavobacteriaceae</taxon>
        <taxon>Confluentibacter</taxon>
    </lineage>
</organism>
<reference evidence="1 2" key="1">
    <citation type="submission" date="2017-12" db="EMBL/GenBank/DDBJ databases">
        <title>Confluentibacter flavum sp. nov., isolated from the saline lake.</title>
        <authorList>
            <person name="Yu L."/>
        </authorList>
    </citation>
    <scope>NUCLEOTIDE SEQUENCE [LARGE SCALE GENOMIC DNA]</scope>
    <source>
        <strain evidence="1 2">3B</strain>
    </source>
</reference>
<sequence length="345" mass="39637">MKLKQSLIVALILSIIGLTSWELFWRSQGYYPTLDDNKDLWAVQRAKLKTLTNQDVVLTGSSRVLFDIQLDAWEEETKKRPLQLASVGSSPLPIFHDIVETTDFAGTIIVGVTPTLFFSTTYPLADPWRRTQIRADFHHERTYAQRLNHHLSIPLQNSLAFMINYEERGYADEINLRGLLQKVKIGNRIKNDFPAFHDFGDIDLDRNMKMREKTVTDTAFANSIIRVWGWYATAFPPPDKASTMPFFVKDAKKFMARGGNLILLRCPSTGGFRMGENAVSPRKDYWDELVAQTKAKAYHFEDYEQLKYLDCPEWSHLSVKDANYFTKELVKIMKADGALSHSKTN</sequence>
<protein>
    <submittedName>
        <fullName evidence="1">Uncharacterized protein</fullName>
    </submittedName>
</protein>